<keyword evidence="7 12" id="KW-0560">Oxidoreductase</keyword>
<feature type="transmembrane region" description="Helical" evidence="13">
    <location>
        <begin position="6"/>
        <end position="29"/>
    </location>
</feature>
<keyword evidence="3 11" id="KW-0349">Heme</keyword>
<evidence type="ECO:0000256" key="4">
    <source>
        <dbReference type="ARBA" id="ARBA00022692"/>
    </source>
</evidence>
<keyword evidence="9 12" id="KW-0503">Monooxygenase</keyword>
<comment type="subcellular location">
    <subcellularLocation>
        <location evidence="1">Membrane</location>
        <topology evidence="1">Single-pass membrane protein</topology>
    </subcellularLocation>
</comment>
<keyword evidence="6 13" id="KW-1133">Transmembrane helix</keyword>
<evidence type="ECO:0008006" key="16">
    <source>
        <dbReference type="Google" id="ProtNLM"/>
    </source>
</evidence>
<comment type="caution">
    <text evidence="14">The sequence shown here is derived from an EMBL/GenBank/DDBJ whole genome shotgun (WGS) entry which is preliminary data.</text>
</comment>
<dbReference type="Proteomes" id="UP001151287">
    <property type="component" value="Unassembled WGS sequence"/>
</dbReference>
<evidence type="ECO:0000313" key="14">
    <source>
        <dbReference type="EMBL" id="KAJ1697720.1"/>
    </source>
</evidence>
<dbReference type="PANTHER" id="PTHR24282:SF135">
    <property type="entry name" value="CYTOCHROME P450 709B2"/>
    <property type="match status" value="1"/>
</dbReference>
<dbReference type="PRINTS" id="PR00385">
    <property type="entry name" value="P450"/>
</dbReference>
<evidence type="ECO:0000256" key="6">
    <source>
        <dbReference type="ARBA" id="ARBA00022989"/>
    </source>
</evidence>
<dbReference type="CDD" id="cd20641">
    <property type="entry name" value="CYP709"/>
    <property type="match status" value="1"/>
</dbReference>
<protein>
    <recommendedName>
        <fullName evidence="16">Cytochrome P450</fullName>
    </recommendedName>
</protein>
<dbReference type="InterPro" id="IPR017972">
    <property type="entry name" value="Cyt_P450_CS"/>
</dbReference>
<gene>
    <name evidence="14" type="ORF">LUZ63_006232</name>
</gene>
<comment type="similarity">
    <text evidence="2 12">Belongs to the cytochrome P450 family.</text>
</comment>
<evidence type="ECO:0000256" key="7">
    <source>
        <dbReference type="ARBA" id="ARBA00023002"/>
    </source>
</evidence>
<dbReference type="Gene3D" id="1.10.630.10">
    <property type="entry name" value="Cytochrome P450"/>
    <property type="match status" value="1"/>
</dbReference>
<dbReference type="GO" id="GO:0016131">
    <property type="term" value="P:brassinosteroid metabolic process"/>
    <property type="evidence" value="ECO:0007669"/>
    <property type="project" value="UniProtKB-ARBA"/>
</dbReference>
<comment type="cofactor">
    <cofactor evidence="11">
        <name>heme</name>
        <dbReference type="ChEBI" id="CHEBI:30413"/>
    </cofactor>
</comment>
<proteinExistence type="inferred from homology"/>
<dbReference type="GO" id="GO:0004497">
    <property type="term" value="F:monooxygenase activity"/>
    <property type="evidence" value="ECO:0007669"/>
    <property type="project" value="UniProtKB-KW"/>
</dbReference>
<evidence type="ECO:0000256" key="11">
    <source>
        <dbReference type="PIRSR" id="PIRSR602401-1"/>
    </source>
</evidence>
<dbReference type="InterPro" id="IPR001128">
    <property type="entry name" value="Cyt_P450"/>
</dbReference>
<dbReference type="PROSITE" id="PS00086">
    <property type="entry name" value="CYTOCHROME_P450"/>
    <property type="match status" value="1"/>
</dbReference>
<evidence type="ECO:0000256" key="1">
    <source>
        <dbReference type="ARBA" id="ARBA00004167"/>
    </source>
</evidence>
<evidence type="ECO:0000313" key="15">
    <source>
        <dbReference type="Proteomes" id="UP001151287"/>
    </source>
</evidence>
<keyword evidence="15" id="KW-1185">Reference proteome</keyword>
<dbReference type="GO" id="GO:0016020">
    <property type="term" value="C:membrane"/>
    <property type="evidence" value="ECO:0007669"/>
    <property type="project" value="UniProtKB-SubCell"/>
</dbReference>
<dbReference type="Pfam" id="PF00067">
    <property type="entry name" value="p450"/>
    <property type="match status" value="1"/>
</dbReference>
<dbReference type="GO" id="GO:0020037">
    <property type="term" value="F:heme binding"/>
    <property type="evidence" value="ECO:0007669"/>
    <property type="project" value="InterPro"/>
</dbReference>
<dbReference type="InterPro" id="IPR002401">
    <property type="entry name" value="Cyt_P450_E_grp-I"/>
</dbReference>
<evidence type="ECO:0000256" key="3">
    <source>
        <dbReference type="ARBA" id="ARBA00022617"/>
    </source>
</evidence>
<name>A0A9Q0CPI1_9POAL</name>
<evidence type="ECO:0000256" key="12">
    <source>
        <dbReference type="RuleBase" id="RU000461"/>
    </source>
</evidence>
<evidence type="ECO:0000256" key="5">
    <source>
        <dbReference type="ARBA" id="ARBA00022723"/>
    </source>
</evidence>
<evidence type="ECO:0000256" key="13">
    <source>
        <dbReference type="SAM" id="Phobius"/>
    </source>
</evidence>
<dbReference type="AlphaFoldDB" id="A0A9Q0CPI1"/>
<evidence type="ECO:0000256" key="2">
    <source>
        <dbReference type="ARBA" id="ARBA00010617"/>
    </source>
</evidence>
<organism evidence="14 15">
    <name type="scientific">Rhynchospora breviuscula</name>
    <dbReference type="NCBI Taxonomy" id="2022672"/>
    <lineage>
        <taxon>Eukaryota</taxon>
        <taxon>Viridiplantae</taxon>
        <taxon>Streptophyta</taxon>
        <taxon>Embryophyta</taxon>
        <taxon>Tracheophyta</taxon>
        <taxon>Spermatophyta</taxon>
        <taxon>Magnoliopsida</taxon>
        <taxon>Liliopsida</taxon>
        <taxon>Poales</taxon>
        <taxon>Cyperaceae</taxon>
        <taxon>Cyperoideae</taxon>
        <taxon>Rhynchosporeae</taxon>
        <taxon>Rhynchospora</taxon>
    </lineage>
</organism>
<dbReference type="SUPFAM" id="SSF48264">
    <property type="entry name" value="Cytochrome P450"/>
    <property type="match status" value="1"/>
</dbReference>
<dbReference type="PRINTS" id="PR00463">
    <property type="entry name" value="EP450I"/>
</dbReference>
<reference evidence="14" key="1">
    <citation type="journal article" date="2022" name="Cell">
        <title>Repeat-based holocentromeres influence genome architecture and karyotype evolution.</title>
        <authorList>
            <person name="Hofstatter P.G."/>
            <person name="Thangavel G."/>
            <person name="Lux T."/>
            <person name="Neumann P."/>
            <person name="Vondrak T."/>
            <person name="Novak P."/>
            <person name="Zhang M."/>
            <person name="Costa L."/>
            <person name="Castellani M."/>
            <person name="Scott A."/>
            <person name="Toegelov H."/>
            <person name="Fuchs J."/>
            <person name="Mata-Sucre Y."/>
            <person name="Dias Y."/>
            <person name="Vanzela A.L.L."/>
            <person name="Huettel B."/>
            <person name="Almeida C.C.S."/>
            <person name="Simkova H."/>
            <person name="Souza G."/>
            <person name="Pedrosa-Harand A."/>
            <person name="Macas J."/>
            <person name="Mayer K.F.X."/>
            <person name="Houben A."/>
            <person name="Marques A."/>
        </authorList>
    </citation>
    <scope>NUCLEOTIDE SEQUENCE</scope>
    <source>
        <strain evidence="14">RhyBre1mFocal</strain>
    </source>
</reference>
<keyword evidence="4 13" id="KW-0812">Transmembrane</keyword>
<keyword evidence="8 11" id="KW-0408">Iron</keyword>
<evidence type="ECO:0000256" key="8">
    <source>
        <dbReference type="ARBA" id="ARBA00023004"/>
    </source>
</evidence>
<dbReference type="GO" id="GO:0010268">
    <property type="term" value="P:brassinosteroid homeostasis"/>
    <property type="evidence" value="ECO:0007669"/>
    <property type="project" value="UniProtKB-ARBA"/>
</dbReference>
<keyword evidence="10 13" id="KW-0472">Membrane</keyword>
<dbReference type="GO" id="GO:0005506">
    <property type="term" value="F:iron ion binding"/>
    <property type="evidence" value="ECO:0007669"/>
    <property type="project" value="InterPro"/>
</dbReference>
<evidence type="ECO:0000256" key="10">
    <source>
        <dbReference type="ARBA" id="ARBA00023136"/>
    </source>
</evidence>
<dbReference type="GO" id="GO:0016705">
    <property type="term" value="F:oxidoreductase activity, acting on paired donors, with incorporation or reduction of molecular oxygen"/>
    <property type="evidence" value="ECO:0007669"/>
    <property type="project" value="InterPro"/>
</dbReference>
<evidence type="ECO:0000256" key="9">
    <source>
        <dbReference type="ARBA" id="ARBA00023033"/>
    </source>
</evidence>
<dbReference type="InterPro" id="IPR036396">
    <property type="entry name" value="Cyt_P450_sf"/>
</dbReference>
<feature type="binding site" description="axial binding residue" evidence="11">
    <location>
        <position position="464"/>
    </location>
    <ligand>
        <name>heme</name>
        <dbReference type="ChEBI" id="CHEBI:30413"/>
    </ligand>
    <ligandPart>
        <name>Fe</name>
        <dbReference type="ChEBI" id="CHEBI:18248"/>
    </ligandPart>
</feature>
<dbReference type="FunFam" id="1.10.630.10:FF:000029">
    <property type="entry name" value="Cytochrome P450 734A1"/>
    <property type="match status" value="1"/>
</dbReference>
<sequence length="518" mass="59307">MEGYLGLILASILVIITFRLLEVLLGLSWRPYMIKKHYREQGIHGPEYKFMKGCLDETKSLRSSAQGITMDINSHDYTSRVLPHYLKWLSIYGKTFLFWYGTTPRICITDIELVKQVLSSKSGFYLKTELHPTLVALLGKGLVLVDGTDWVRHRRVVNPSFTIDKLKMMTRSMAECTKSMIEGWENHIAKEKSKQIEIEVNNHFEELTADIISHTAFGSSYIKGKEVFSTQKELQNLTFATILNVQIPGFQYLPTKNNRKMWSLEKKFKSTAMQIIHERMASSNGEYGNDLLGLMLETCITVGKENNKNRLSMDEIIDECKTFFFAGHETTSHLLTWTMFLLSTNQDWQEKLREEVLRECGTEISNADMLTKLKLVNMVLLEVLRLYSPVTYLFRKASQDMKLGSINLLKGTTIGIPIPVLHRDKEMWGPDADKFNPLRFENGLSKAAKHPNGLLSFSMGPRVCIGQNFAMLEAKTVIAMIIQRFSFSISPNYVHKPIDFLTLQPMHGLQIILKPLES</sequence>
<dbReference type="PANTHER" id="PTHR24282">
    <property type="entry name" value="CYTOCHROME P450 FAMILY MEMBER"/>
    <property type="match status" value="1"/>
</dbReference>
<dbReference type="OrthoDB" id="634536at2759"/>
<keyword evidence="5 11" id="KW-0479">Metal-binding</keyword>
<accession>A0A9Q0CPI1</accession>
<dbReference type="EMBL" id="JAMQYH010000002">
    <property type="protein sequence ID" value="KAJ1697720.1"/>
    <property type="molecule type" value="Genomic_DNA"/>
</dbReference>
<dbReference type="InterPro" id="IPR050665">
    <property type="entry name" value="Cytochrome_P450_Monooxygen"/>
</dbReference>